<evidence type="ECO:0000313" key="2">
    <source>
        <dbReference type="EMBL" id="MBB6216250.1"/>
    </source>
</evidence>
<name>A0A841KW58_9FIRM</name>
<comment type="caution">
    <text evidence="2">The sequence shown here is derived from an EMBL/GenBank/DDBJ whole genome shotgun (WGS) entry which is preliminary data.</text>
</comment>
<sequence length="282" mass="31579">MHIQKILKPIVVLLLTGVFALGASNLMPAQADESGYQIGNKFSINDLNTIERTYIIDYQKADVTGDNIADHILLIGDKLNSKDDIYAENLRIVIQDNKSKAYSEATYEGLSGYEGTLFLGDFDGDKIRDVMLSSATGGSGGIVQHLIASFKNNSPTIIFEEKDNNGIFIDGKYIDGFKAEINVINLDKMIYLDLMANRNTYIDMNIYDKDGKVLSEITPYAIPFSELTPVDYNGDSTYELKGYQRITGSYNADTISNIESLWKYENGKWNISELQYSTFLIK</sequence>
<proteinExistence type="predicted"/>
<keyword evidence="1" id="KW-0732">Signal</keyword>
<evidence type="ECO:0000256" key="1">
    <source>
        <dbReference type="SAM" id="SignalP"/>
    </source>
</evidence>
<dbReference type="SUPFAM" id="SSF69318">
    <property type="entry name" value="Integrin alpha N-terminal domain"/>
    <property type="match status" value="1"/>
</dbReference>
<reference evidence="2 3" key="1">
    <citation type="submission" date="2020-08" db="EMBL/GenBank/DDBJ databases">
        <title>Genomic Encyclopedia of Type Strains, Phase IV (KMG-IV): sequencing the most valuable type-strain genomes for metagenomic binning, comparative biology and taxonomic classification.</title>
        <authorList>
            <person name="Goeker M."/>
        </authorList>
    </citation>
    <scope>NUCLEOTIDE SEQUENCE [LARGE SCALE GENOMIC DNA]</scope>
    <source>
        <strain evidence="2 3">DSM 103526</strain>
    </source>
</reference>
<protein>
    <recommendedName>
        <fullName evidence="4">VCBS repeat-containing protein</fullName>
    </recommendedName>
</protein>
<feature type="chain" id="PRO_5032837846" description="VCBS repeat-containing protein" evidence="1">
    <location>
        <begin position="32"/>
        <end position="282"/>
    </location>
</feature>
<evidence type="ECO:0008006" key="4">
    <source>
        <dbReference type="Google" id="ProtNLM"/>
    </source>
</evidence>
<organism evidence="2 3">
    <name type="scientific">Anaerosolibacter carboniphilus</name>
    <dbReference type="NCBI Taxonomy" id="1417629"/>
    <lineage>
        <taxon>Bacteria</taxon>
        <taxon>Bacillati</taxon>
        <taxon>Bacillota</taxon>
        <taxon>Clostridia</taxon>
        <taxon>Peptostreptococcales</taxon>
        <taxon>Thermotaleaceae</taxon>
        <taxon>Anaerosolibacter</taxon>
    </lineage>
</organism>
<dbReference type="AlphaFoldDB" id="A0A841KW58"/>
<evidence type="ECO:0000313" key="3">
    <source>
        <dbReference type="Proteomes" id="UP000579281"/>
    </source>
</evidence>
<gene>
    <name evidence="2" type="ORF">HNQ80_002349</name>
</gene>
<dbReference type="Proteomes" id="UP000579281">
    <property type="component" value="Unassembled WGS sequence"/>
</dbReference>
<accession>A0A841KW58</accession>
<dbReference type="RefSeq" id="WP_184310786.1">
    <property type="nucleotide sequence ID" value="NZ_JACHEN010000013.1"/>
</dbReference>
<keyword evidence="3" id="KW-1185">Reference proteome</keyword>
<dbReference type="EMBL" id="JACHEN010000013">
    <property type="protein sequence ID" value="MBB6216250.1"/>
    <property type="molecule type" value="Genomic_DNA"/>
</dbReference>
<feature type="signal peptide" evidence="1">
    <location>
        <begin position="1"/>
        <end position="31"/>
    </location>
</feature>
<dbReference type="InterPro" id="IPR028994">
    <property type="entry name" value="Integrin_alpha_N"/>
</dbReference>